<sequence length="442" mass="46424">SSYQGGTSTLPHHSPKIQRSLAERADAVLPMLMAAGLLSGIVLGALLKTFRSPWSSRHVMYISFPGELFLRIMCGISMPLTCSSVIAAVGGSSIRLVAKLGFRALLVALLSKVLAAATGVSVAYALSPGSGVKLAQSPPAISPPAKLTGLLFDRFLDGLRVGESLAAQVGRLEDAGFPESVIASAAEAIVKSIKEDDGFNRSEDCSDKEGQELLQVMTVFENPEVNATLAVASPPVSSDDADEQFGLTKVTATNYTGLVCFGVLVGLVLAGLRDHHNVVLNVFVSLSNALMTASYVVMWYSPVGICSVTAGLIVASGNLEAIVGPLFAFVLAVAVALALHALATMPGLLLVFWRRPLVPFLYHVTFPLAVAFGTSSSASTLPATITALEDGLGLDPHLVRLLAPVGVTFNMDGTIIYMCVSLLFFAQKNSVTLETWEYALIG</sequence>
<organism evidence="1 2">
    <name type="scientific">Ixodes persulcatus</name>
    <name type="common">Taiga tick</name>
    <dbReference type="NCBI Taxonomy" id="34615"/>
    <lineage>
        <taxon>Eukaryota</taxon>
        <taxon>Metazoa</taxon>
        <taxon>Ecdysozoa</taxon>
        <taxon>Arthropoda</taxon>
        <taxon>Chelicerata</taxon>
        <taxon>Arachnida</taxon>
        <taxon>Acari</taxon>
        <taxon>Parasitiformes</taxon>
        <taxon>Ixodida</taxon>
        <taxon>Ixodoidea</taxon>
        <taxon>Ixodidae</taxon>
        <taxon>Ixodinae</taxon>
        <taxon>Ixodes</taxon>
    </lineage>
</organism>
<comment type="caution">
    <text evidence="1">The sequence shown here is derived from an EMBL/GenBank/DDBJ whole genome shotgun (WGS) entry which is preliminary data.</text>
</comment>
<evidence type="ECO:0000313" key="2">
    <source>
        <dbReference type="Proteomes" id="UP000805193"/>
    </source>
</evidence>
<keyword evidence="2" id="KW-1185">Reference proteome</keyword>
<gene>
    <name evidence="1" type="ORF">HPB47_020918</name>
</gene>
<dbReference type="EMBL" id="JABSTQ010009160">
    <property type="protein sequence ID" value="KAG0432338.1"/>
    <property type="molecule type" value="Genomic_DNA"/>
</dbReference>
<evidence type="ECO:0000313" key="1">
    <source>
        <dbReference type="EMBL" id="KAG0432338.1"/>
    </source>
</evidence>
<proteinExistence type="predicted"/>
<feature type="non-terminal residue" evidence="1">
    <location>
        <position position="1"/>
    </location>
</feature>
<protein>
    <submittedName>
        <fullName evidence="1">Uncharacterized protein</fullName>
    </submittedName>
</protein>
<dbReference type="Proteomes" id="UP000805193">
    <property type="component" value="Unassembled WGS sequence"/>
</dbReference>
<name>A0AC60QE08_IXOPE</name>
<accession>A0AC60QE08</accession>
<feature type="non-terminal residue" evidence="1">
    <location>
        <position position="442"/>
    </location>
</feature>
<reference evidence="1 2" key="1">
    <citation type="journal article" date="2020" name="Cell">
        <title>Large-Scale Comparative Analyses of Tick Genomes Elucidate Their Genetic Diversity and Vector Capacities.</title>
        <authorList>
            <consortium name="Tick Genome and Microbiome Consortium (TIGMIC)"/>
            <person name="Jia N."/>
            <person name="Wang J."/>
            <person name="Shi W."/>
            <person name="Du L."/>
            <person name="Sun Y."/>
            <person name="Zhan W."/>
            <person name="Jiang J.F."/>
            <person name="Wang Q."/>
            <person name="Zhang B."/>
            <person name="Ji P."/>
            <person name="Bell-Sakyi L."/>
            <person name="Cui X.M."/>
            <person name="Yuan T.T."/>
            <person name="Jiang B.G."/>
            <person name="Yang W.F."/>
            <person name="Lam T.T."/>
            <person name="Chang Q.C."/>
            <person name="Ding S.J."/>
            <person name="Wang X.J."/>
            <person name="Zhu J.G."/>
            <person name="Ruan X.D."/>
            <person name="Zhao L."/>
            <person name="Wei J.T."/>
            <person name="Ye R.Z."/>
            <person name="Que T.C."/>
            <person name="Du C.H."/>
            <person name="Zhou Y.H."/>
            <person name="Cheng J.X."/>
            <person name="Dai P.F."/>
            <person name="Guo W.B."/>
            <person name="Han X.H."/>
            <person name="Huang E.J."/>
            <person name="Li L.F."/>
            <person name="Wei W."/>
            <person name="Gao Y.C."/>
            <person name="Liu J.Z."/>
            <person name="Shao H.Z."/>
            <person name="Wang X."/>
            <person name="Wang C.C."/>
            <person name="Yang T.C."/>
            <person name="Huo Q.B."/>
            <person name="Li W."/>
            <person name="Chen H.Y."/>
            <person name="Chen S.E."/>
            <person name="Zhou L.G."/>
            <person name="Ni X.B."/>
            <person name="Tian J.H."/>
            <person name="Sheng Y."/>
            <person name="Liu T."/>
            <person name="Pan Y.S."/>
            <person name="Xia L.Y."/>
            <person name="Li J."/>
            <person name="Zhao F."/>
            <person name="Cao W.C."/>
        </authorList>
    </citation>
    <scope>NUCLEOTIDE SEQUENCE [LARGE SCALE GENOMIC DNA]</scope>
    <source>
        <strain evidence="1">Iper-2018</strain>
    </source>
</reference>